<proteinExistence type="predicted"/>
<name>A0A564FZ20_9HYPH</name>
<reference evidence="2" key="3">
    <citation type="submission" date="2021-08" db="EMBL/GenBank/DDBJ databases">
        <authorList>
            <person name="Tani A."/>
            <person name="Ola A."/>
            <person name="Ogura Y."/>
            <person name="Katsura K."/>
            <person name="Hayashi T."/>
        </authorList>
    </citation>
    <scope>NUCLEOTIDE SEQUENCE</scope>
    <source>
        <strain evidence="2">DSM 22415</strain>
    </source>
</reference>
<evidence type="ECO:0000313" key="4">
    <source>
        <dbReference type="Proteomes" id="UP000401717"/>
    </source>
</evidence>
<dbReference type="Proteomes" id="UP001055303">
    <property type="component" value="Unassembled WGS sequence"/>
</dbReference>
<gene>
    <name evidence="2" type="ORF">IFDJLNFL_0162</name>
    <name evidence="3" type="ORF">MTDSW087_02684</name>
</gene>
<reference evidence="2" key="2">
    <citation type="journal article" date="2021" name="Front. Microbiol.">
        <title>Comprehensive Comparative Genomics and Phenotyping of Methylobacterium Species.</title>
        <authorList>
            <person name="Alessa O."/>
            <person name="Ogura Y."/>
            <person name="Fujitani Y."/>
            <person name="Takami H."/>
            <person name="Hayashi T."/>
            <person name="Sahin N."/>
            <person name="Tani A."/>
        </authorList>
    </citation>
    <scope>NUCLEOTIDE SEQUENCE</scope>
    <source>
        <strain evidence="2">DSM 22415</strain>
    </source>
</reference>
<evidence type="ECO:0000313" key="5">
    <source>
        <dbReference type="Proteomes" id="UP001055303"/>
    </source>
</evidence>
<feature type="chain" id="PRO_5021940986" description="Right handed beta helix domain-containing protein" evidence="1">
    <location>
        <begin position="21"/>
        <end position="493"/>
    </location>
</feature>
<protein>
    <recommendedName>
        <fullName evidence="6">Right handed beta helix domain-containing protein</fullName>
    </recommendedName>
</protein>
<evidence type="ECO:0000256" key="1">
    <source>
        <dbReference type="SAM" id="SignalP"/>
    </source>
</evidence>
<dbReference type="RefSeq" id="WP_144764607.1">
    <property type="nucleotide sequence ID" value="NZ_BPQI01000004.1"/>
</dbReference>
<evidence type="ECO:0000313" key="3">
    <source>
        <dbReference type="EMBL" id="VUF12988.1"/>
    </source>
</evidence>
<organism evidence="3 4">
    <name type="scientific">Methylobacterium dankookense</name>
    <dbReference type="NCBI Taxonomy" id="560405"/>
    <lineage>
        <taxon>Bacteria</taxon>
        <taxon>Pseudomonadati</taxon>
        <taxon>Pseudomonadota</taxon>
        <taxon>Alphaproteobacteria</taxon>
        <taxon>Hyphomicrobiales</taxon>
        <taxon>Methylobacteriaceae</taxon>
        <taxon>Methylobacterium</taxon>
    </lineage>
</organism>
<dbReference type="EMBL" id="CABFVH010000015">
    <property type="protein sequence ID" value="VUF12988.1"/>
    <property type="molecule type" value="Genomic_DNA"/>
</dbReference>
<feature type="signal peptide" evidence="1">
    <location>
        <begin position="1"/>
        <end position="20"/>
    </location>
</feature>
<evidence type="ECO:0008006" key="6">
    <source>
        <dbReference type="Google" id="ProtNLM"/>
    </source>
</evidence>
<dbReference type="SUPFAM" id="SSF51126">
    <property type="entry name" value="Pectin lyase-like"/>
    <property type="match status" value="1"/>
</dbReference>
<dbReference type="AlphaFoldDB" id="A0A564FZ20"/>
<sequence length="493" mass="49820">MRGLFLALATLLAFASASPAEETALGPPGPRGDVSVSTLRPTGAANAATLADAAVLNGINALFHVPVASVVAGLDVAAPMRQAVAAARAAGRPLIIPSVAGGACFRIGSSLDIARVEIVGAGGCVTTSAPTDLFVTTDTLAKVHDLTILHDGPAGRVFALNHDAHEIYRNRITARNGANPDPVIEFTASNVHIHDNSITNLRPGALTWRQIRNDPARISINNQVIRNSMGGTGSGGWIGDSGTAARPEGTLVAFNESVLTGGPFLTLSSVMSARVFGNMMDQNDARGALRFEPGGYGGYGIDGVLVSGNYISAVGGKAKAPAIQNQAGRNGAVAGGVRFIGNDIAFGTMGASLVPGITASFVGNYMHGHAAGHCVQFSDAALLGTVDLGPADQCPGKNHLLITGHPLAGATRSTRLGTYATATGGGYLSIAHGLAAIPTKFKLGASAYGAGAAAISGVSVFVVSVDPTNVVVAVTPTGIRSQGNIVVTLESEL</sequence>
<keyword evidence="1" id="KW-0732">Signal</keyword>
<dbReference type="Proteomes" id="UP000401717">
    <property type="component" value="Unassembled WGS sequence"/>
</dbReference>
<reference evidence="3 4" key="1">
    <citation type="submission" date="2019-06" db="EMBL/GenBank/DDBJ databases">
        <authorList>
            <person name="Rodrigo-Torres L."/>
            <person name="Arahal R. D."/>
            <person name="Lucena T."/>
        </authorList>
    </citation>
    <scope>NUCLEOTIDE SEQUENCE [LARGE SCALE GENOMIC DNA]</scope>
    <source>
        <strain evidence="3 4">SW08-7</strain>
    </source>
</reference>
<keyword evidence="5" id="KW-1185">Reference proteome</keyword>
<evidence type="ECO:0000313" key="2">
    <source>
        <dbReference type="EMBL" id="GJD54293.1"/>
    </source>
</evidence>
<dbReference type="InterPro" id="IPR011050">
    <property type="entry name" value="Pectin_lyase_fold/virulence"/>
</dbReference>
<accession>A0A564FZ20</accession>
<dbReference type="EMBL" id="BPQI01000004">
    <property type="protein sequence ID" value="GJD54293.1"/>
    <property type="molecule type" value="Genomic_DNA"/>
</dbReference>